<dbReference type="InterPro" id="IPR050218">
    <property type="entry name" value="LptD"/>
</dbReference>
<sequence>MDRSSLPDLLSPLPSPPTVASAAAPHALRARGPRLERRLLARLAAWMLCGVPLGVLAQVQPGAGDPEAAATRAPAAPAAAAGPVLRTSPVLQEAIPEGARSQLPTFVMGDQLILQPDIKADIEGHAELRRGDTVIHADRMEYDMPTDLATATGQVRINNAGNVYQGSKLQLRVDEFSGFFTDANYRFLSNSAYGDASRVDFIDRSRSVIHEGNYTTCQRTDEAGWQPDWILRARTIHLDRANDVGTADNAVLEFKGVPILPVPHLSFPLSERRKSGLLPPTIGIDSVSGAEYSQPYYWNIAPNRDATITPTLLSKRGVNVGGEFRYLEPTYSGTLLGDYLPSDRLRDRDRWAWGIKHQASIDSPIGGLGLNVNVRRVSDDQYWRDFSLRSLNTNTSSADRLSQRLLPGEASLSWAQGDYSASVRTVKWQTLQDVDSPIVPPYDRLPQLHWRYAPFLLPAGFDASVDADYTDFRADSVLTGQPNARRSYAMAQVSRPFLASWGFITPRVQLHASQYEFDRPLANGDRNYQRTVPTLSLDGGLFFERDAKYFGRSFVQTLEPRAFYTYTPFRDQSMLPVYDTAANDFNFASIYTENAFGGNDRFADNNLLTLGVTSRLLDPNTGAEAVRLGVAQRLRFSDQRVTMPGGTPVDDRLSDVLLGAGINWTPQWSLDTLVQYNPDTGRSQRTTVGARYSPGKYRTISAAYRLQRVTDLITEPSEQLDLGWQWPLSALWGGRADKPLNEGGRWYTVGRLNYSLKDRRLVDSVMGVEYEGCCWIGRVVLERLQNSLNTTNSRLLFQIEFRGFSRLSVGSNPLTSLQRNVPGYQVLQQGSGTPPSRFSNYD</sequence>
<dbReference type="AlphaFoldDB" id="A0A1I2APC9"/>
<protein>
    <recommendedName>
        <fullName evidence="1">LPS-assembly protein LptD</fullName>
    </recommendedName>
</protein>
<dbReference type="PANTHER" id="PTHR30189">
    <property type="entry name" value="LPS-ASSEMBLY PROTEIN"/>
    <property type="match status" value="1"/>
</dbReference>
<reference evidence="5" key="1">
    <citation type="submission" date="2016-10" db="EMBL/GenBank/DDBJ databases">
        <authorList>
            <person name="Varghese N."/>
            <person name="Submissions S."/>
        </authorList>
    </citation>
    <scope>NUCLEOTIDE SEQUENCE [LARGE SCALE GENOMIC DNA]</scope>
    <source>
        <strain evidence="5">DSM 27981</strain>
    </source>
</reference>
<dbReference type="HAMAP" id="MF_01411">
    <property type="entry name" value="LPS_assembly_LptD"/>
    <property type="match status" value="1"/>
</dbReference>
<dbReference type="OrthoDB" id="9760225at2"/>
<evidence type="ECO:0000313" key="5">
    <source>
        <dbReference type="Proteomes" id="UP000199119"/>
    </source>
</evidence>
<name>A0A1I2APC9_9BURK</name>
<comment type="similarity">
    <text evidence="1">Belongs to the LptD family.</text>
</comment>
<dbReference type="GO" id="GO:1990351">
    <property type="term" value="C:transporter complex"/>
    <property type="evidence" value="ECO:0007669"/>
    <property type="project" value="TreeGrafter"/>
</dbReference>
<comment type="subunit">
    <text evidence="1">Component of the lipopolysaccharide transport and assembly complex. Interacts with LptE and LptA.</text>
</comment>
<dbReference type="STRING" id="1177982.SAMN04489711_102142"/>
<comment type="function">
    <text evidence="1">Together with LptE, is involved in the assembly of lipopolysaccharide (LPS) at the surface of the outer membrane.</text>
</comment>
<keyword evidence="1" id="KW-0998">Cell outer membrane</keyword>
<dbReference type="InterPro" id="IPR020889">
    <property type="entry name" value="LipoPS_assembly_LptD"/>
</dbReference>
<dbReference type="GO" id="GO:0009279">
    <property type="term" value="C:cell outer membrane"/>
    <property type="evidence" value="ECO:0007669"/>
    <property type="project" value="UniProtKB-SubCell"/>
</dbReference>
<accession>A0A1I2APC9</accession>
<dbReference type="RefSeq" id="WP_092937578.1">
    <property type="nucleotide sequence ID" value="NZ_FONX01000002.1"/>
</dbReference>
<evidence type="ECO:0000313" key="4">
    <source>
        <dbReference type="EMBL" id="SFE45716.1"/>
    </source>
</evidence>
<comment type="caution">
    <text evidence="1">Lacks conserved residue(s) required for the propagation of feature annotation.</text>
</comment>
<feature type="region of interest" description="Disordered" evidence="2">
    <location>
        <begin position="1"/>
        <end position="25"/>
    </location>
</feature>
<dbReference type="Pfam" id="PF04453">
    <property type="entry name" value="LptD"/>
    <property type="match status" value="1"/>
</dbReference>
<keyword evidence="5" id="KW-1185">Reference proteome</keyword>
<keyword evidence="1" id="KW-0472">Membrane</keyword>
<dbReference type="InterPro" id="IPR007543">
    <property type="entry name" value="LptD_C"/>
</dbReference>
<comment type="subcellular location">
    <subcellularLocation>
        <location evidence="1">Cell outer membrane</location>
    </subcellularLocation>
</comment>
<dbReference type="EMBL" id="FONX01000002">
    <property type="protein sequence ID" value="SFE45716.1"/>
    <property type="molecule type" value="Genomic_DNA"/>
</dbReference>
<organism evidence="4 5">
    <name type="scientific">Paracidovorax wautersii</name>
    <dbReference type="NCBI Taxonomy" id="1177982"/>
    <lineage>
        <taxon>Bacteria</taxon>
        <taxon>Pseudomonadati</taxon>
        <taxon>Pseudomonadota</taxon>
        <taxon>Betaproteobacteria</taxon>
        <taxon>Burkholderiales</taxon>
        <taxon>Comamonadaceae</taxon>
        <taxon>Paracidovorax</taxon>
    </lineage>
</organism>
<dbReference type="Proteomes" id="UP000199119">
    <property type="component" value="Unassembled WGS sequence"/>
</dbReference>
<dbReference type="GO" id="GO:0043165">
    <property type="term" value="P:Gram-negative-bacterium-type cell outer membrane assembly"/>
    <property type="evidence" value="ECO:0007669"/>
    <property type="project" value="UniProtKB-UniRule"/>
</dbReference>
<proteinExistence type="inferred from homology"/>
<dbReference type="PANTHER" id="PTHR30189:SF1">
    <property type="entry name" value="LPS-ASSEMBLY PROTEIN LPTD"/>
    <property type="match status" value="1"/>
</dbReference>
<keyword evidence="1" id="KW-0732">Signal</keyword>
<dbReference type="GO" id="GO:0015920">
    <property type="term" value="P:lipopolysaccharide transport"/>
    <property type="evidence" value="ECO:0007669"/>
    <property type="project" value="InterPro"/>
</dbReference>
<evidence type="ECO:0000256" key="2">
    <source>
        <dbReference type="SAM" id="MobiDB-lite"/>
    </source>
</evidence>
<evidence type="ECO:0000256" key="1">
    <source>
        <dbReference type="HAMAP-Rule" id="MF_01411"/>
    </source>
</evidence>
<feature type="domain" description="LptD C-terminal" evidence="3">
    <location>
        <begin position="348"/>
        <end position="732"/>
    </location>
</feature>
<evidence type="ECO:0000259" key="3">
    <source>
        <dbReference type="Pfam" id="PF04453"/>
    </source>
</evidence>
<gene>
    <name evidence="1" type="primary">lptD</name>
    <name evidence="4" type="ORF">SAMN04489711_102142</name>
</gene>